<gene>
    <name evidence="2" type="ORF">XBP1_2990024</name>
</gene>
<dbReference type="GO" id="GO:0016779">
    <property type="term" value="F:nucleotidyltransferase activity"/>
    <property type="evidence" value="ECO:0007669"/>
    <property type="project" value="TreeGrafter"/>
</dbReference>
<feature type="domain" description="THIF-type NAD/FAD binding fold" evidence="1">
    <location>
        <begin position="120"/>
        <end position="338"/>
    </location>
</feature>
<dbReference type="AlphaFoldDB" id="A0A077NK48"/>
<sequence>MEKVKLKSTVLIYSINKKSVTLRYCSEIINIDDSLGDIAFFFGLLNGLYNESEIIEEFSKKYNSEYSQKAVEYLETVKDLGLVELVNVDNQNVLDDYEIKRWSRNIEFFNVIIPFGYNKYEVQSKICNSRVALIGCGGLGSHILLELAALGIKNLVIADFDEIELSNLNRQILYKEDDIGKKKVFTAKERVLEFSSRMNITALDKKISSKDDIKEIVSGVDLVICVADKPRHSMVKWLNSVCCELNIPYINGGLDTKRSNFYSVIPGVSGCTECWFSSLGDSLLQKKVLQEDYLGKDYKMPAPALSALVSITAGIMVCEAIKLLSKSQHAGLTNKRKSFIFDDLSIVTEEKWNKNIDCLCCKNSRNKEYA</sequence>
<dbReference type="InterPro" id="IPR035985">
    <property type="entry name" value="Ubiquitin-activating_enz"/>
</dbReference>
<dbReference type="GO" id="GO:0005737">
    <property type="term" value="C:cytoplasm"/>
    <property type="evidence" value="ECO:0007669"/>
    <property type="project" value="TreeGrafter"/>
</dbReference>
<dbReference type="Pfam" id="PF00899">
    <property type="entry name" value="ThiF"/>
    <property type="match status" value="1"/>
</dbReference>
<dbReference type="PANTHER" id="PTHR10953">
    <property type="entry name" value="UBIQUITIN-ACTIVATING ENZYME E1"/>
    <property type="match status" value="1"/>
</dbReference>
<evidence type="ECO:0000313" key="3">
    <source>
        <dbReference type="Proteomes" id="UP000028511"/>
    </source>
</evidence>
<dbReference type="GO" id="GO:0004792">
    <property type="term" value="F:thiosulfate-cyanide sulfurtransferase activity"/>
    <property type="evidence" value="ECO:0007669"/>
    <property type="project" value="TreeGrafter"/>
</dbReference>
<proteinExistence type="predicted"/>
<dbReference type="PANTHER" id="PTHR10953:SF102">
    <property type="entry name" value="ADENYLYLTRANSFERASE AND SULFURTRANSFERASE MOCS3"/>
    <property type="match status" value="1"/>
</dbReference>
<name>A0A077NK48_XENBV</name>
<comment type="caution">
    <text evidence="2">The sequence shown here is derived from an EMBL/GenBank/DDBJ whole genome shotgun (WGS) entry which is preliminary data.</text>
</comment>
<dbReference type="Gene3D" id="3.40.50.720">
    <property type="entry name" value="NAD(P)-binding Rossmann-like Domain"/>
    <property type="match status" value="1"/>
</dbReference>
<dbReference type="HOGENOM" id="CLU_013325_8_1_6"/>
<reference evidence="2" key="1">
    <citation type="submission" date="2013-07" db="EMBL/GenBank/DDBJ databases">
        <title>Sub-species coevolution in mutualistic symbiosis.</title>
        <authorList>
            <person name="Murfin K."/>
            <person name="Klassen J."/>
            <person name="Lee M."/>
            <person name="Forst S."/>
            <person name="Stock P."/>
            <person name="Goodrich-Blair H."/>
        </authorList>
    </citation>
    <scope>NUCLEOTIDE SEQUENCE [LARGE SCALE GENOMIC DNA]</scope>
    <source>
        <strain evidence="2">Puntauvense</strain>
    </source>
</reference>
<dbReference type="SUPFAM" id="SSF69572">
    <property type="entry name" value="Activating enzymes of the ubiquitin-like proteins"/>
    <property type="match status" value="1"/>
</dbReference>
<accession>A0A077NK48</accession>
<dbReference type="EMBL" id="CBSW010000222">
    <property type="protein sequence ID" value="CDG98240.1"/>
    <property type="molecule type" value="Genomic_DNA"/>
</dbReference>
<dbReference type="RefSeq" id="WP_051870753.1">
    <property type="nucleotide sequence ID" value="NZ_CAWLWN010000253.1"/>
</dbReference>
<evidence type="ECO:0000259" key="1">
    <source>
        <dbReference type="Pfam" id="PF00899"/>
    </source>
</evidence>
<dbReference type="InterPro" id="IPR045886">
    <property type="entry name" value="ThiF/MoeB/HesA"/>
</dbReference>
<evidence type="ECO:0000313" key="2">
    <source>
        <dbReference type="EMBL" id="CDG98240.1"/>
    </source>
</evidence>
<organism evidence="2 3">
    <name type="scientific">Xenorhabdus bovienii str. puntauvense</name>
    <dbReference type="NCBI Taxonomy" id="1398201"/>
    <lineage>
        <taxon>Bacteria</taxon>
        <taxon>Pseudomonadati</taxon>
        <taxon>Pseudomonadota</taxon>
        <taxon>Gammaproteobacteria</taxon>
        <taxon>Enterobacterales</taxon>
        <taxon>Morganellaceae</taxon>
        <taxon>Xenorhabdus</taxon>
    </lineage>
</organism>
<dbReference type="InterPro" id="IPR000594">
    <property type="entry name" value="ThiF_NAD_FAD-bd"/>
</dbReference>
<protein>
    <submittedName>
        <fullName evidence="2">Dinucleotide-utilizing enzyme possibly involved in molybdopterin or thiamin biosynthesis</fullName>
    </submittedName>
</protein>
<dbReference type="Proteomes" id="UP000028511">
    <property type="component" value="Unassembled WGS sequence"/>
</dbReference>
<dbReference type="GO" id="GO:0008641">
    <property type="term" value="F:ubiquitin-like modifier activating enzyme activity"/>
    <property type="evidence" value="ECO:0007669"/>
    <property type="project" value="InterPro"/>
</dbReference>